<dbReference type="PANTHER" id="PTHR43194">
    <property type="entry name" value="HYDROLASE ALPHA/BETA FOLD FAMILY"/>
    <property type="match status" value="1"/>
</dbReference>
<organism evidence="2 3">
    <name type="scientific">Pseudolysobacter antarcticus</name>
    <dbReference type="NCBI Taxonomy" id="2511995"/>
    <lineage>
        <taxon>Bacteria</taxon>
        <taxon>Pseudomonadati</taxon>
        <taxon>Pseudomonadota</taxon>
        <taxon>Gammaproteobacteria</taxon>
        <taxon>Lysobacterales</taxon>
        <taxon>Rhodanobacteraceae</taxon>
        <taxon>Pseudolysobacter</taxon>
    </lineage>
</organism>
<dbReference type="GO" id="GO:0016787">
    <property type="term" value="F:hydrolase activity"/>
    <property type="evidence" value="ECO:0007669"/>
    <property type="project" value="UniProtKB-KW"/>
</dbReference>
<evidence type="ECO:0000259" key="1">
    <source>
        <dbReference type="Pfam" id="PF12697"/>
    </source>
</evidence>
<gene>
    <name evidence="2" type="ORF">ELE36_03435</name>
</gene>
<evidence type="ECO:0000313" key="3">
    <source>
        <dbReference type="Proteomes" id="UP000291562"/>
    </source>
</evidence>
<dbReference type="Proteomes" id="UP000291562">
    <property type="component" value="Chromosome"/>
</dbReference>
<evidence type="ECO:0000313" key="2">
    <source>
        <dbReference type="EMBL" id="QBB69505.1"/>
    </source>
</evidence>
<dbReference type="InterPro" id="IPR050228">
    <property type="entry name" value="Carboxylesterase_BioH"/>
</dbReference>
<dbReference type="Pfam" id="PF12697">
    <property type="entry name" value="Abhydrolase_6"/>
    <property type="match status" value="1"/>
</dbReference>
<accession>A0A411HG87</accession>
<dbReference type="InterPro" id="IPR029058">
    <property type="entry name" value="AB_hydrolase_fold"/>
</dbReference>
<keyword evidence="3" id="KW-1185">Reference proteome</keyword>
<dbReference type="OrthoDB" id="5380819at2"/>
<feature type="domain" description="AB hydrolase-1" evidence="1">
    <location>
        <begin position="40"/>
        <end position="281"/>
    </location>
</feature>
<reference evidence="2 3" key="1">
    <citation type="submission" date="2019-01" db="EMBL/GenBank/DDBJ databases">
        <title>Pseudolysobacter antarctica gen. nov., sp. nov., isolated from Fildes Peninsula, Antarctica.</title>
        <authorList>
            <person name="Wei Z."/>
            <person name="Peng F."/>
        </authorList>
    </citation>
    <scope>NUCLEOTIDE SEQUENCE [LARGE SCALE GENOMIC DNA]</scope>
    <source>
        <strain evidence="2 3">AQ6-296</strain>
    </source>
</reference>
<proteinExistence type="predicted"/>
<dbReference type="Gene3D" id="3.40.50.1820">
    <property type="entry name" value="alpha/beta hydrolase"/>
    <property type="match status" value="1"/>
</dbReference>
<dbReference type="EMBL" id="CP035704">
    <property type="protein sequence ID" value="QBB69505.1"/>
    <property type="molecule type" value="Genomic_DNA"/>
</dbReference>
<dbReference type="PANTHER" id="PTHR43194:SF2">
    <property type="entry name" value="PEROXISOMAL MEMBRANE PROTEIN LPX1"/>
    <property type="match status" value="1"/>
</dbReference>
<dbReference type="AlphaFoldDB" id="A0A411HG87"/>
<protein>
    <submittedName>
        <fullName evidence="2">Alpha/beta hydrolase</fullName>
    </submittedName>
</protein>
<sequence length="302" mass="32752">MVSVEIFSTPPRASSQVRLPAADGLHLALEYFGDPSAPTVVFAHGFGQTRQAWRNTAMQLAEQGWCCISADGRGHGDSAWLPGGDYSMQQFTSDLIQIARGCAAPPVLVGASMGGLLALAAEAEAGPGLFRALVLVDITPRWETAGVERILKFMRAFPDGFADLDEAAAAIKEYLPQRRESTPSERLRKYLVPRDDGRLRWHWDPRLLDIVAGDSTQQQADLAIAAKAIRIPTLLISGSESDIVSSATIDEFLALVPHAKHVAVPRATHMLVGDRNDVFTDAVLEFIQPLRETAADFTGVRP</sequence>
<dbReference type="InterPro" id="IPR000073">
    <property type="entry name" value="AB_hydrolase_1"/>
</dbReference>
<name>A0A411HG87_9GAMM</name>
<dbReference type="KEGG" id="xbc:ELE36_03435"/>
<dbReference type="RefSeq" id="WP_129831762.1">
    <property type="nucleotide sequence ID" value="NZ_CP035704.1"/>
</dbReference>
<keyword evidence="2" id="KW-0378">Hydrolase</keyword>
<dbReference type="SUPFAM" id="SSF53474">
    <property type="entry name" value="alpha/beta-Hydrolases"/>
    <property type="match status" value="1"/>
</dbReference>